<feature type="transmembrane region" description="Helical" evidence="1">
    <location>
        <begin position="107"/>
        <end position="127"/>
    </location>
</feature>
<feature type="transmembrane region" description="Helical" evidence="1">
    <location>
        <begin position="7"/>
        <end position="28"/>
    </location>
</feature>
<evidence type="ECO:0000313" key="3">
    <source>
        <dbReference type="Proteomes" id="UP000546162"/>
    </source>
</evidence>
<evidence type="ECO:0000256" key="1">
    <source>
        <dbReference type="SAM" id="Phobius"/>
    </source>
</evidence>
<gene>
    <name evidence="2" type="ORF">BJY16_006725</name>
</gene>
<organism evidence="2 3">
    <name type="scientific">Actinoplanes octamycinicus</name>
    <dbReference type="NCBI Taxonomy" id="135948"/>
    <lineage>
        <taxon>Bacteria</taxon>
        <taxon>Bacillati</taxon>
        <taxon>Actinomycetota</taxon>
        <taxon>Actinomycetes</taxon>
        <taxon>Micromonosporales</taxon>
        <taxon>Micromonosporaceae</taxon>
        <taxon>Actinoplanes</taxon>
    </lineage>
</organism>
<dbReference type="EMBL" id="JACHNB010000001">
    <property type="protein sequence ID" value="MBB4743266.1"/>
    <property type="molecule type" value="Genomic_DNA"/>
</dbReference>
<dbReference type="RefSeq" id="WP_185043558.1">
    <property type="nucleotide sequence ID" value="NZ_BAABFG010000005.1"/>
</dbReference>
<feature type="transmembrane region" description="Helical" evidence="1">
    <location>
        <begin position="48"/>
        <end position="68"/>
    </location>
</feature>
<dbReference type="InterPro" id="IPR045713">
    <property type="entry name" value="DUF6069"/>
</dbReference>
<protein>
    <submittedName>
        <fullName evidence="2">Uncharacterized protein</fullName>
    </submittedName>
</protein>
<dbReference type="Pfam" id="PF19545">
    <property type="entry name" value="DUF6069"/>
    <property type="match status" value="1"/>
</dbReference>
<dbReference type="Proteomes" id="UP000546162">
    <property type="component" value="Unassembled WGS sequence"/>
</dbReference>
<keyword evidence="1" id="KW-0812">Transmembrane</keyword>
<keyword evidence="1" id="KW-0472">Membrane</keyword>
<proteinExistence type="predicted"/>
<evidence type="ECO:0000313" key="2">
    <source>
        <dbReference type="EMBL" id="MBB4743266.1"/>
    </source>
</evidence>
<keyword evidence="1" id="KW-1133">Transmembrane helix</keyword>
<comment type="caution">
    <text evidence="2">The sequence shown here is derived from an EMBL/GenBank/DDBJ whole genome shotgun (WGS) entry which is preliminary data.</text>
</comment>
<reference evidence="2 3" key="1">
    <citation type="submission" date="2020-08" db="EMBL/GenBank/DDBJ databases">
        <title>Sequencing the genomes of 1000 actinobacteria strains.</title>
        <authorList>
            <person name="Klenk H.-P."/>
        </authorList>
    </citation>
    <scope>NUCLEOTIDE SEQUENCE [LARGE SCALE GENOMIC DNA]</scope>
    <source>
        <strain evidence="2 3">DSM 45809</strain>
    </source>
</reference>
<sequence length="145" mass="14415">MPRLPRAALVATAAGVAVLVNLAVYLAGRAVGGTFTFTSSTGPARVDAVTVAGFTAVPLLLGLTAVALLAPRAAWVIRVALVAGPALAAGTVLAMTLPADFDTVSTITLALCHLTLVPITVAAVLALGRRPAGRPLSPASGRTGR</sequence>
<keyword evidence="3" id="KW-1185">Reference proteome</keyword>
<feature type="transmembrane region" description="Helical" evidence="1">
    <location>
        <begin position="75"/>
        <end position="95"/>
    </location>
</feature>
<dbReference type="AlphaFoldDB" id="A0A7W7MAT9"/>
<accession>A0A7W7MAT9</accession>
<name>A0A7W7MAT9_9ACTN</name>